<name>A0A1H8KIR1_9ACTN</name>
<dbReference type="AlphaFoldDB" id="A0A1H8KIR1"/>
<evidence type="ECO:0008006" key="3">
    <source>
        <dbReference type="Google" id="ProtNLM"/>
    </source>
</evidence>
<accession>A0A1H8KIR1</accession>
<organism evidence="1 2">
    <name type="scientific">Actinacidiphila rubida</name>
    <dbReference type="NCBI Taxonomy" id="310780"/>
    <lineage>
        <taxon>Bacteria</taxon>
        <taxon>Bacillati</taxon>
        <taxon>Actinomycetota</taxon>
        <taxon>Actinomycetes</taxon>
        <taxon>Kitasatosporales</taxon>
        <taxon>Streptomycetaceae</taxon>
        <taxon>Actinacidiphila</taxon>
    </lineage>
</organism>
<dbReference type="EMBL" id="FODD01000013">
    <property type="protein sequence ID" value="SEN92774.1"/>
    <property type="molecule type" value="Genomic_DNA"/>
</dbReference>
<dbReference type="Proteomes" id="UP000181951">
    <property type="component" value="Unassembled WGS sequence"/>
</dbReference>
<evidence type="ECO:0000313" key="1">
    <source>
        <dbReference type="EMBL" id="SEN92774.1"/>
    </source>
</evidence>
<evidence type="ECO:0000313" key="2">
    <source>
        <dbReference type="Proteomes" id="UP000181951"/>
    </source>
</evidence>
<dbReference type="RefSeq" id="WP_069462250.1">
    <property type="nucleotide sequence ID" value="NZ_FODD01000013.1"/>
</dbReference>
<reference evidence="1 2" key="1">
    <citation type="submission" date="2016-10" db="EMBL/GenBank/DDBJ databases">
        <authorList>
            <person name="de Groot N.N."/>
        </authorList>
    </citation>
    <scope>NUCLEOTIDE SEQUENCE [LARGE SCALE GENOMIC DNA]</scope>
    <source>
        <strain evidence="1 2">CGMCC 4.2026</strain>
    </source>
</reference>
<dbReference type="OrthoDB" id="4453346at2"/>
<gene>
    <name evidence="1" type="ORF">SAMN05216267_101328</name>
</gene>
<sequence length="222" mass="23378">MANHDHVNPSHSPGPVTADDLAEGVGLVVDLLRTPAALAADWDRPAGTLTWTCWETAEHLADDLFSYGAQLGPQSPPSAADVPLVWLQSAPGKPANVIFADRKAGPQGLVQVVEACGALHVAMVRTASPEARAFHVFGTTDPAGSAAMGLVELFAHAHDLASGLGLDWTAPAPVCARVLHRLFPEAPDGTAPWPTLLWATGRGDLPGREPATDWRWHSAPRP</sequence>
<dbReference type="STRING" id="310780.SAMN05216267_101328"/>
<keyword evidence="2" id="KW-1185">Reference proteome</keyword>
<proteinExistence type="predicted"/>
<protein>
    <recommendedName>
        <fullName evidence="3">Mycothiol-dependent maleylpyruvate isomerase metal-binding domain-containing protein</fullName>
    </recommendedName>
</protein>